<reference evidence="6" key="1">
    <citation type="submission" date="2025-08" db="UniProtKB">
        <authorList>
            <consortium name="RefSeq"/>
        </authorList>
    </citation>
    <scope>IDENTIFICATION</scope>
</reference>
<dbReference type="GO" id="GO:0004519">
    <property type="term" value="F:endonuclease activity"/>
    <property type="evidence" value="ECO:0007669"/>
    <property type="project" value="UniProtKB-KW"/>
</dbReference>
<evidence type="ECO:0000313" key="5">
    <source>
        <dbReference type="Proteomes" id="UP000694888"/>
    </source>
</evidence>
<feature type="region of interest" description="Disordered" evidence="3">
    <location>
        <begin position="190"/>
        <end position="328"/>
    </location>
</feature>
<dbReference type="InterPro" id="IPR024336">
    <property type="entry name" value="tRNA_splic_suSen54_N"/>
</dbReference>
<dbReference type="PANTHER" id="PTHR21027:SF1">
    <property type="entry name" value="TRNA-SPLICING ENDONUCLEASE SUBUNIT SEN54"/>
    <property type="match status" value="1"/>
</dbReference>
<keyword evidence="6" id="KW-0540">Nuclease</keyword>
<keyword evidence="6" id="KW-0378">Hydrolase</keyword>
<feature type="compositionally biased region" description="Polar residues" evidence="3">
    <location>
        <begin position="249"/>
        <end position="263"/>
    </location>
</feature>
<keyword evidence="5" id="KW-1185">Reference proteome</keyword>
<evidence type="ECO:0000259" key="4">
    <source>
        <dbReference type="Pfam" id="PF12928"/>
    </source>
</evidence>
<accession>A0ABM0K194</accession>
<evidence type="ECO:0000256" key="2">
    <source>
        <dbReference type="ARBA" id="ARBA00022694"/>
    </source>
</evidence>
<evidence type="ECO:0000313" key="6">
    <source>
        <dbReference type="RefSeq" id="XP_005106386.1"/>
    </source>
</evidence>
<feature type="domain" description="tRNA-splicing endonuclease subunit Sen54 N-terminal" evidence="4">
    <location>
        <begin position="61"/>
        <end position="124"/>
    </location>
</feature>
<proteinExistence type="inferred from homology"/>
<evidence type="ECO:0000256" key="1">
    <source>
        <dbReference type="ARBA" id="ARBA00005736"/>
    </source>
</evidence>
<dbReference type="GeneID" id="101862970"/>
<dbReference type="PANTHER" id="PTHR21027">
    <property type="entry name" value="TRNA-SPLICING ENDONUCLEASE SUBUNIT SEN54"/>
    <property type="match status" value="1"/>
</dbReference>
<dbReference type="RefSeq" id="XP_005106386.1">
    <property type="nucleotide sequence ID" value="XM_005106329.2"/>
</dbReference>
<feature type="compositionally biased region" description="Basic and acidic residues" evidence="3">
    <location>
        <begin position="288"/>
        <end position="297"/>
    </location>
</feature>
<keyword evidence="6" id="KW-0255">Endonuclease</keyword>
<dbReference type="Pfam" id="PF12928">
    <property type="entry name" value="tRNA_int_end_N2"/>
    <property type="match status" value="1"/>
</dbReference>
<evidence type="ECO:0000256" key="3">
    <source>
        <dbReference type="SAM" id="MobiDB-lite"/>
    </source>
</evidence>
<organism evidence="5 6">
    <name type="scientific">Aplysia californica</name>
    <name type="common">California sea hare</name>
    <dbReference type="NCBI Taxonomy" id="6500"/>
    <lineage>
        <taxon>Eukaryota</taxon>
        <taxon>Metazoa</taxon>
        <taxon>Spiralia</taxon>
        <taxon>Lophotrochozoa</taxon>
        <taxon>Mollusca</taxon>
        <taxon>Gastropoda</taxon>
        <taxon>Heterobranchia</taxon>
        <taxon>Euthyneura</taxon>
        <taxon>Tectipleura</taxon>
        <taxon>Aplysiida</taxon>
        <taxon>Aplysioidea</taxon>
        <taxon>Aplysiidae</taxon>
        <taxon>Aplysia</taxon>
    </lineage>
</organism>
<dbReference type="InterPro" id="IPR024337">
    <property type="entry name" value="tRNA_splic_suSen54"/>
</dbReference>
<sequence>MAAKSFYDLTKDAALSAKSLFKYRVKRDNTVPSKGGQKNFEPDGTWMESKALEAFLQERTSVLGEPRVEKLKNLVHGVWDDSKNLVNVDKPGKFWSHMGFTDKRRNWLYPEEALFLMEINALEVSQNGIPMSIQEAYDLFLDDEMGLTEYQVFSHLRRLGYVVVRHEEQPLVTDYERQINLDKYLDKRTLKARKKKGGRPQPDKPGPSGVCDPQISSSQERLDEAEESFDKSGHSENSAAVVKDDSVESVGQSGETMANNSAKQIAEGQKRLRSESEELESGQADGVSDAKKLRSDDPDVSDVSSSKGDGDKTLSENSQGSSSPSGSVREFYSEAWLDCFKQKSRTDGTGEEIQDNKKTCLEQTSFQDNSVKFPDLAGKRVLSLVLPEKKLLPDNIHISEDTDDMLFFDVDDYRLKNPVEPLARQAQHEEDRERRLGALSFSFAEWTQRRPVVKSHSWADHRRKIADRMKELSNSTPVSHLWQGDITPLVNPCDAWSSESILEKLNIVKPADDKELKVSDDVIEHSHLSFDVHLPDSRFKKSMPGRPDHRVLVSKSRNSRPPELCQLQILSQADGVAVHWAVVDCGEIAFYVFDTKRTLGLLT</sequence>
<comment type="similarity">
    <text evidence="1">Belongs to the SEN54 family.</text>
</comment>
<gene>
    <name evidence="6" type="primary">LOC101862970</name>
</gene>
<feature type="compositionally biased region" description="Low complexity" evidence="3">
    <location>
        <begin position="315"/>
        <end position="327"/>
    </location>
</feature>
<protein>
    <submittedName>
        <fullName evidence="6">tRNA-splicing endonuclease subunit Sen54</fullName>
    </submittedName>
</protein>
<keyword evidence="2" id="KW-0819">tRNA processing</keyword>
<name>A0ABM0K194_APLCA</name>
<dbReference type="Proteomes" id="UP000694888">
    <property type="component" value="Unplaced"/>
</dbReference>